<evidence type="ECO:0000256" key="1">
    <source>
        <dbReference type="ARBA" id="ARBA00004651"/>
    </source>
</evidence>
<evidence type="ECO:0000313" key="9">
    <source>
        <dbReference type="EMBL" id="CDZ82386.1"/>
    </source>
</evidence>
<dbReference type="InterPro" id="IPR010290">
    <property type="entry name" value="TM_effector"/>
</dbReference>
<evidence type="ECO:0000256" key="6">
    <source>
        <dbReference type="ARBA" id="ARBA00023136"/>
    </source>
</evidence>
<dbReference type="Gene3D" id="1.20.1250.20">
    <property type="entry name" value="MFS general substrate transporter like domains"/>
    <property type="match status" value="1"/>
</dbReference>
<dbReference type="InterPro" id="IPR036259">
    <property type="entry name" value="MFS_trans_sf"/>
</dbReference>
<feature type="transmembrane region" description="Helical" evidence="7">
    <location>
        <begin position="314"/>
        <end position="338"/>
    </location>
</feature>
<dbReference type="InterPro" id="IPR020846">
    <property type="entry name" value="MFS_dom"/>
</dbReference>
<feature type="transmembrane region" description="Helical" evidence="7">
    <location>
        <begin position="287"/>
        <end position="308"/>
    </location>
</feature>
<organism evidence="9">
    <name type="scientific">Citrobacter koseri</name>
    <name type="common">Citrobacter diversus</name>
    <dbReference type="NCBI Taxonomy" id="545"/>
    <lineage>
        <taxon>Bacteria</taxon>
        <taxon>Pseudomonadati</taxon>
        <taxon>Pseudomonadota</taxon>
        <taxon>Gammaproteobacteria</taxon>
        <taxon>Enterobacterales</taxon>
        <taxon>Enterobacteriaceae</taxon>
        <taxon>Citrobacter</taxon>
    </lineage>
</organism>
<feature type="transmembrane region" description="Helical" evidence="7">
    <location>
        <begin position="50"/>
        <end position="70"/>
    </location>
</feature>
<comment type="subcellular location">
    <subcellularLocation>
        <location evidence="1">Cell membrane</location>
        <topology evidence="1">Multi-pass membrane protein</topology>
    </subcellularLocation>
</comment>
<dbReference type="GO" id="GO:0005886">
    <property type="term" value="C:plasma membrane"/>
    <property type="evidence" value="ECO:0007669"/>
    <property type="project" value="UniProtKB-SubCell"/>
</dbReference>
<feature type="domain" description="Major facilitator superfamily (MFS) profile" evidence="8">
    <location>
        <begin position="16"/>
        <end position="400"/>
    </location>
</feature>
<keyword evidence="3" id="KW-1003">Cell membrane</keyword>
<proteinExistence type="predicted"/>
<dbReference type="SUPFAM" id="SSF103473">
    <property type="entry name" value="MFS general substrate transporter"/>
    <property type="match status" value="1"/>
</dbReference>
<dbReference type="GO" id="GO:0022857">
    <property type="term" value="F:transmembrane transporter activity"/>
    <property type="evidence" value="ECO:0007669"/>
    <property type="project" value="InterPro"/>
</dbReference>
<name>A0A078LBB2_CITKO</name>
<evidence type="ECO:0000256" key="5">
    <source>
        <dbReference type="ARBA" id="ARBA00022989"/>
    </source>
</evidence>
<keyword evidence="4 7" id="KW-0812">Transmembrane</keyword>
<accession>A0A078LBB2</accession>
<feature type="transmembrane region" description="Helical" evidence="7">
    <location>
        <begin position="109"/>
        <end position="133"/>
    </location>
</feature>
<keyword evidence="6 7" id="KW-0472">Membrane</keyword>
<gene>
    <name evidence="9" type="ORF">BN1086_00462</name>
</gene>
<dbReference type="EMBL" id="LK931336">
    <property type="protein sequence ID" value="CDZ82386.1"/>
    <property type="molecule type" value="Genomic_DNA"/>
</dbReference>
<feature type="transmembrane region" description="Helical" evidence="7">
    <location>
        <begin position="259"/>
        <end position="280"/>
    </location>
</feature>
<keyword evidence="5 7" id="KW-1133">Transmembrane helix</keyword>
<feature type="transmembrane region" description="Helical" evidence="7">
    <location>
        <begin position="378"/>
        <end position="397"/>
    </location>
</feature>
<keyword evidence="2" id="KW-0813">Transport</keyword>
<reference evidence="9" key="1">
    <citation type="submission" date="2014-06" db="EMBL/GenBank/DDBJ databases">
        <authorList>
            <person name="Urmite Genomes Urmite Genomes"/>
        </authorList>
    </citation>
    <scope>NUCLEOTIDE SEQUENCE</scope>
</reference>
<dbReference type="PANTHER" id="PTHR23513:SF11">
    <property type="entry name" value="STAPHYLOFERRIN A TRANSPORTER"/>
    <property type="match status" value="1"/>
</dbReference>
<dbReference type="Pfam" id="PF05977">
    <property type="entry name" value="MFS_3"/>
    <property type="match status" value="1"/>
</dbReference>
<protein>
    <submittedName>
        <fullName evidence="9">Enterobactin exporter EntS</fullName>
    </submittedName>
</protein>
<feature type="transmembrane region" description="Helical" evidence="7">
    <location>
        <begin position="174"/>
        <end position="194"/>
    </location>
</feature>
<evidence type="ECO:0000256" key="3">
    <source>
        <dbReference type="ARBA" id="ARBA00022475"/>
    </source>
</evidence>
<feature type="transmembrane region" description="Helical" evidence="7">
    <location>
        <begin position="350"/>
        <end position="372"/>
    </location>
</feature>
<dbReference type="PATRIC" id="fig|545.12.peg.452"/>
<dbReference type="AlphaFoldDB" id="A0A078LBB2"/>
<evidence type="ECO:0000256" key="2">
    <source>
        <dbReference type="ARBA" id="ARBA00022448"/>
    </source>
</evidence>
<feature type="transmembrane region" description="Helical" evidence="7">
    <location>
        <begin position="82"/>
        <end position="103"/>
    </location>
</feature>
<feature type="transmembrane region" description="Helical" evidence="7">
    <location>
        <begin position="229"/>
        <end position="247"/>
    </location>
</feature>
<evidence type="ECO:0000256" key="7">
    <source>
        <dbReference type="SAM" id="Phobius"/>
    </source>
</evidence>
<evidence type="ECO:0000256" key="4">
    <source>
        <dbReference type="ARBA" id="ARBA00022692"/>
    </source>
</evidence>
<dbReference type="PROSITE" id="PS50850">
    <property type="entry name" value="MFS"/>
    <property type="match status" value="1"/>
</dbReference>
<feature type="transmembrane region" description="Helical" evidence="7">
    <location>
        <begin position="12"/>
        <end position="30"/>
    </location>
</feature>
<dbReference type="CDD" id="cd06173">
    <property type="entry name" value="MFS_MefA_like"/>
    <property type="match status" value="1"/>
</dbReference>
<dbReference type="PANTHER" id="PTHR23513">
    <property type="entry name" value="INTEGRAL MEMBRANE EFFLUX PROTEIN-RELATED"/>
    <property type="match status" value="1"/>
</dbReference>
<feature type="transmembrane region" description="Helical" evidence="7">
    <location>
        <begin position="145"/>
        <end position="168"/>
    </location>
</feature>
<sequence length="534" mass="57809">MAEQHSSAWSPLRNRVFFMLWIATLFSNIGTWMNDVGAGWLMTNLSPDPVMIAAIQAMTTLPVFLLALPAGAIADIFDKRKLLILVNIMMLCAASLLAIIVYFNVVSIGWLLFITFILGSGAAFLGPAWQAIVPAIVEPHELKSGIALNSMGINISRAIGPALAGILISQVGLYLPFLLNALSFIAIIGAVWWWKGEEKTNGSLPAESVVAAMVSGLRYARYSPELMRTIIKAASFFVFASAYWAMLPLVVRLSLQGDATLYGVLTTSIGIGAVCGAFSLPALRKRLSAGALITSGTFGTAAVLLIFAGAASQYAAIFASIVAGFSWIITLSTLMISAQTALPDWVRARGLALYLTVFSGSMAFGSLVWGQIASHTSVTTALLSAAIGIVVVWLCVLKVKIDHDNINLQHSDHFSLAEDGLNDITGHTGPMLVSVYYHVDAEKNGQFISLMKKLKNIRLRDGGYAWGLFVVPEKSNEFIETFMVSSLAEHLRQHDRATVDDRQIQQQLDDVILNKKATHYFSASVAESFVIQEE</sequence>
<evidence type="ECO:0000259" key="8">
    <source>
        <dbReference type="PROSITE" id="PS50850"/>
    </source>
</evidence>
<dbReference type="RefSeq" id="WP_200075596.1">
    <property type="nucleotide sequence ID" value="NZ_CP136824.1"/>
</dbReference>